<dbReference type="AlphaFoldDB" id="A0AAV4DKH8"/>
<keyword evidence="2" id="KW-1185">Reference proteome</keyword>
<gene>
    <name evidence="1" type="ORF">PoB_007129200</name>
</gene>
<dbReference type="Proteomes" id="UP000735302">
    <property type="component" value="Unassembled WGS sequence"/>
</dbReference>
<name>A0AAV4DKH8_9GAST</name>
<reference evidence="1 2" key="1">
    <citation type="journal article" date="2021" name="Elife">
        <title>Chloroplast acquisition without the gene transfer in kleptoplastic sea slugs, Plakobranchus ocellatus.</title>
        <authorList>
            <person name="Maeda T."/>
            <person name="Takahashi S."/>
            <person name="Yoshida T."/>
            <person name="Shimamura S."/>
            <person name="Takaki Y."/>
            <person name="Nagai Y."/>
            <person name="Toyoda A."/>
            <person name="Suzuki Y."/>
            <person name="Arimoto A."/>
            <person name="Ishii H."/>
            <person name="Satoh N."/>
            <person name="Nishiyama T."/>
            <person name="Hasebe M."/>
            <person name="Maruyama T."/>
            <person name="Minagawa J."/>
            <person name="Obokata J."/>
            <person name="Shigenobu S."/>
        </authorList>
    </citation>
    <scope>NUCLEOTIDE SEQUENCE [LARGE SCALE GENOMIC DNA]</scope>
</reference>
<protein>
    <submittedName>
        <fullName evidence="1">Uncharacterized protein</fullName>
    </submittedName>
</protein>
<accession>A0AAV4DKH8</accession>
<comment type="caution">
    <text evidence="1">The sequence shown here is derived from an EMBL/GenBank/DDBJ whole genome shotgun (WGS) entry which is preliminary data.</text>
</comment>
<dbReference type="EMBL" id="BLXT01007982">
    <property type="protein sequence ID" value="GFO44787.1"/>
    <property type="molecule type" value="Genomic_DNA"/>
</dbReference>
<organism evidence="1 2">
    <name type="scientific">Plakobranchus ocellatus</name>
    <dbReference type="NCBI Taxonomy" id="259542"/>
    <lineage>
        <taxon>Eukaryota</taxon>
        <taxon>Metazoa</taxon>
        <taxon>Spiralia</taxon>
        <taxon>Lophotrochozoa</taxon>
        <taxon>Mollusca</taxon>
        <taxon>Gastropoda</taxon>
        <taxon>Heterobranchia</taxon>
        <taxon>Euthyneura</taxon>
        <taxon>Panpulmonata</taxon>
        <taxon>Sacoglossa</taxon>
        <taxon>Placobranchoidea</taxon>
        <taxon>Plakobranchidae</taxon>
        <taxon>Plakobranchus</taxon>
    </lineage>
</organism>
<evidence type="ECO:0000313" key="1">
    <source>
        <dbReference type="EMBL" id="GFO44787.1"/>
    </source>
</evidence>
<evidence type="ECO:0000313" key="2">
    <source>
        <dbReference type="Proteomes" id="UP000735302"/>
    </source>
</evidence>
<sequence>MDMAKLVGSETGPTLIPTYDWLTFLAEYFTIIKGIKSFEHFYMDSSGSVTIRDNISSAEKSHHIIIKHPHQDHRPAVIDAPGLSCQ</sequence>
<proteinExistence type="predicted"/>